<name>A0AAV5LXF0_9ROSI</name>
<dbReference type="AlphaFoldDB" id="A0AAV5LXF0"/>
<comment type="caution">
    <text evidence="1">The sequence shown here is derived from an EMBL/GenBank/DDBJ whole genome shotgun (WGS) entry which is preliminary data.</text>
</comment>
<dbReference type="EMBL" id="BPVZ01000147">
    <property type="protein sequence ID" value="GKV41152.1"/>
    <property type="molecule type" value="Genomic_DNA"/>
</dbReference>
<evidence type="ECO:0000313" key="2">
    <source>
        <dbReference type="Proteomes" id="UP001054252"/>
    </source>
</evidence>
<reference evidence="1 2" key="1">
    <citation type="journal article" date="2021" name="Commun. Biol.">
        <title>The genome of Shorea leprosula (Dipterocarpaceae) highlights the ecological relevance of drought in aseasonal tropical rainforests.</title>
        <authorList>
            <person name="Ng K.K.S."/>
            <person name="Kobayashi M.J."/>
            <person name="Fawcett J.A."/>
            <person name="Hatakeyama M."/>
            <person name="Paape T."/>
            <person name="Ng C.H."/>
            <person name="Ang C.C."/>
            <person name="Tnah L.H."/>
            <person name="Lee C.T."/>
            <person name="Nishiyama T."/>
            <person name="Sese J."/>
            <person name="O'Brien M.J."/>
            <person name="Copetti D."/>
            <person name="Mohd Noor M.I."/>
            <person name="Ong R.C."/>
            <person name="Putra M."/>
            <person name="Sireger I.Z."/>
            <person name="Indrioko S."/>
            <person name="Kosugi Y."/>
            <person name="Izuno A."/>
            <person name="Isagi Y."/>
            <person name="Lee S.L."/>
            <person name="Shimizu K.K."/>
        </authorList>
    </citation>
    <scope>NUCLEOTIDE SEQUENCE [LARGE SCALE GENOMIC DNA]</scope>
    <source>
        <strain evidence="1">214</strain>
    </source>
</reference>
<keyword evidence="2" id="KW-1185">Reference proteome</keyword>
<sequence length="105" mass="11181">MLGSWNPDLGSEKNPAAGFREAPSCWVPRSTQLLGSAKHPAAGFREAPSYSVPRKTQLLGSQNPDLGSATQNPVSGFLACWVQGTLLGSQNLIFGFLACWVTGFK</sequence>
<evidence type="ECO:0000313" key="1">
    <source>
        <dbReference type="EMBL" id="GKV41152.1"/>
    </source>
</evidence>
<organism evidence="1 2">
    <name type="scientific">Rubroshorea leprosula</name>
    <dbReference type="NCBI Taxonomy" id="152421"/>
    <lineage>
        <taxon>Eukaryota</taxon>
        <taxon>Viridiplantae</taxon>
        <taxon>Streptophyta</taxon>
        <taxon>Embryophyta</taxon>
        <taxon>Tracheophyta</taxon>
        <taxon>Spermatophyta</taxon>
        <taxon>Magnoliopsida</taxon>
        <taxon>eudicotyledons</taxon>
        <taxon>Gunneridae</taxon>
        <taxon>Pentapetalae</taxon>
        <taxon>rosids</taxon>
        <taxon>malvids</taxon>
        <taxon>Malvales</taxon>
        <taxon>Dipterocarpaceae</taxon>
        <taxon>Rubroshorea</taxon>
    </lineage>
</organism>
<dbReference type="Proteomes" id="UP001054252">
    <property type="component" value="Unassembled WGS sequence"/>
</dbReference>
<accession>A0AAV5LXF0</accession>
<proteinExistence type="predicted"/>
<protein>
    <submittedName>
        <fullName evidence="1">Uncharacterized protein</fullName>
    </submittedName>
</protein>
<gene>
    <name evidence="1" type="ORF">SLEP1_g48721</name>
</gene>